<comment type="caution">
    <text evidence="1">The sequence shown here is derived from an EMBL/GenBank/DDBJ whole genome shotgun (WGS) entry which is preliminary data.</text>
</comment>
<protein>
    <submittedName>
        <fullName evidence="1">Uncharacterized protein</fullName>
    </submittedName>
</protein>
<accession>A0A1X0J384</accession>
<evidence type="ECO:0000313" key="1">
    <source>
        <dbReference type="EMBL" id="ORB56242.1"/>
    </source>
</evidence>
<feature type="non-terminal residue" evidence="1">
    <location>
        <position position="1"/>
    </location>
</feature>
<reference evidence="1 2" key="1">
    <citation type="submission" date="2016-12" db="EMBL/GenBank/DDBJ databases">
        <title>The new phylogeny of genus Mycobacterium.</title>
        <authorList>
            <person name="Tortoli E."/>
            <person name="Trovato A."/>
            <person name="Cirillo D.M."/>
        </authorList>
    </citation>
    <scope>NUCLEOTIDE SEQUENCE [LARGE SCALE GENOMIC DNA]</scope>
    <source>
        <strain evidence="1 2">CCUG 66554</strain>
    </source>
</reference>
<proteinExistence type="predicted"/>
<name>A0A1X0J384_9MYCO</name>
<dbReference type="AlphaFoldDB" id="A0A1X0J384"/>
<dbReference type="EMBL" id="MVII01000017">
    <property type="protein sequence ID" value="ORB56242.1"/>
    <property type="molecule type" value="Genomic_DNA"/>
</dbReference>
<evidence type="ECO:0000313" key="2">
    <source>
        <dbReference type="Proteomes" id="UP000192434"/>
    </source>
</evidence>
<sequence>PRHIIVRIPVLGHPQVAMDILLDNRGKLMQKLKVGEFPLHTHLCGLAVSSGRDPDVNACNHIAGARIPRVA</sequence>
<gene>
    <name evidence="1" type="ORF">BST43_13960</name>
</gene>
<dbReference type="Proteomes" id="UP000192434">
    <property type="component" value="Unassembled WGS sequence"/>
</dbReference>
<organism evidence="1 2">
    <name type="scientific">Mycobacteroides saopaulense</name>
    <dbReference type="NCBI Taxonomy" id="1578165"/>
    <lineage>
        <taxon>Bacteria</taxon>
        <taxon>Bacillati</taxon>
        <taxon>Actinomycetota</taxon>
        <taxon>Actinomycetes</taxon>
        <taxon>Mycobacteriales</taxon>
        <taxon>Mycobacteriaceae</taxon>
        <taxon>Mycobacteroides</taxon>
    </lineage>
</organism>